<evidence type="ECO:0000256" key="1">
    <source>
        <dbReference type="ARBA" id="ARBA00009919"/>
    </source>
</evidence>
<dbReference type="GO" id="GO:0008641">
    <property type="term" value="F:ubiquitin-like modifier activating enzyme activity"/>
    <property type="evidence" value="ECO:0007669"/>
    <property type="project" value="InterPro"/>
</dbReference>
<dbReference type="Proteomes" id="UP000013307">
    <property type="component" value="Chromosome"/>
</dbReference>
<dbReference type="STRING" id="387631.Asulf_01031"/>
<keyword evidence="4" id="KW-1185">Reference proteome</keyword>
<evidence type="ECO:0000313" key="3">
    <source>
        <dbReference type="EMBL" id="AGK61034.1"/>
    </source>
</evidence>
<dbReference type="PANTHER" id="PTHR10953:SF102">
    <property type="entry name" value="ADENYLYLTRANSFERASE AND SULFURTRANSFERASE MOCS3"/>
    <property type="match status" value="1"/>
</dbReference>
<proteinExistence type="inferred from homology"/>
<dbReference type="Gene3D" id="3.40.50.720">
    <property type="entry name" value="NAD(P)-binding Rossmann-like Domain"/>
    <property type="match status" value="1"/>
</dbReference>
<comment type="similarity">
    <text evidence="1">Belongs to the HesA/MoeB/ThiF family.</text>
</comment>
<dbReference type="GO" id="GO:0016779">
    <property type="term" value="F:nucleotidyltransferase activity"/>
    <property type="evidence" value="ECO:0007669"/>
    <property type="project" value="TreeGrafter"/>
</dbReference>
<dbReference type="GO" id="GO:0005829">
    <property type="term" value="C:cytosol"/>
    <property type="evidence" value="ECO:0007669"/>
    <property type="project" value="TreeGrafter"/>
</dbReference>
<accession>N0BBR6</accession>
<dbReference type="GO" id="GO:0004792">
    <property type="term" value="F:thiosulfate-cyanide sulfurtransferase activity"/>
    <property type="evidence" value="ECO:0007669"/>
    <property type="project" value="TreeGrafter"/>
</dbReference>
<dbReference type="InterPro" id="IPR035985">
    <property type="entry name" value="Ubiquitin-activating_enz"/>
</dbReference>
<feature type="domain" description="THIF-type NAD/FAD binding fold" evidence="2">
    <location>
        <begin position="8"/>
        <end position="233"/>
    </location>
</feature>
<dbReference type="FunFam" id="3.40.50.720:FF:000080">
    <property type="entry name" value="Thiazole biosynthesis adenylyltransferase ThiF"/>
    <property type="match status" value="1"/>
</dbReference>
<dbReference type="CDD" id="cd00757">
    <property type="entry name" value="ThiF_MoeB_HesA_family"/>
    <property type="match status" value="1"/>
</dbReference>
<reference evidence="3 4" key="1">
    <citation type="journal article" date="2013" name="Genome Announc.">
        <title>Complete Genome Sequence of the Thermophilic and Facultatively Chemolithoautotrophic Sulfate Reducer Archaeoglobus sulfaticallidus Strain PM70-1T.</title>
        <authorList>
            <person name="Stokke R."/>
            <person name="Hocking W.P."/>
            <person name="Steinsbu B.O."/>
            <person name="Steen I.H."/>
        </authorList>
    </citation>
    <scope>NUCLEOTIDE SEQUENCE [LARGE SCALE GENOMIC DNA]</scope>
    <source>
        <strain evidence="3">PM70-1</strain>
    </source>
</reference>
<dbReference type="Pfam" id="PF00899">
    <property type="entry name" value="ThiF"/>
    <property type="match status" value="1"/>
</dbReference>
<name>N0BBR6_9EURY</name>
<dbReference type="HOGENOM" id="CLU_013325_10_0_2"/>
<dbReference type="InterPro" id="IPR000594">
    <property type="entry name" value="ThiF_NAD_FAD-bd"/>
</dbReference>
<dbReference type="EMBL" id="CP005290">
    <property type="protein sequence ID" value="AGK61034.1"/>
    <property type="molecule type" value="Genomic_DNA"/>
</dbReference>
<dbReference type="KEGG" id="ast:Asulf_01031"/>
<dbReference type="PANTHER" id="PTHR10953">
    <property type="entry name" value="UBIQUITIN-ACTIVATING ENZYME E1"/>
    <property type="match status" value="1"/>
</dbReference>
<dbReference type="InterPro" id="IPR045886">
    <property type="entry name" value="ThiF/MoeB/HesA"/>
</dbReference>
<evidence type="ECO:0000259" key="2">
    <source>
        <dbReference type="Pfam" id="PF00899"/>
    </source>
</evidence>
<dbReference type="AlphaFoldDB" id="N0BBR6"/>
<evidence type="ECO:0000313" key="4">
    <source>
        <dbReference type="Proteomes" id="UP000013307"/>
    </source>
</evidence>
<dbReference type="SUPFAM" id="SSF69572">
    <property type="entry name" value="Activating enzymes of the ubiquitin-like proteins"/>
    <property type="match status" value="1"/>
</dbReference>
<dbReference type="GO" id="GO:0008146">
    <property type="term" value="F:sulfotransferase activity"/>
    <property type="evidence" value="ECO:0007669"/>
    <property type="project" value="TreeGrafter"/>
</dbReference>
<sequence length="256" mass="28499">MNIDMERYIRQLMIPYFGEEAQEKLLSSKVLIVGAGGLGSPVIMYLSSAGVGELTIVDFDAVEKTNLQRQVIHAGKIGWNKAESAMEFVSKLNPDVYVRTLKEKIEPGNVMDIINGHDLVVSCPDNFRTRFLLNDACRIKGIPLIHGAIFEFEGEAMTITDSSPCYRCLYPEAYPEKTPGIIGATAGVIGSIQAVEAIKVLTGLGDLLDCLLRVDLLSMELFKIEIKRRDDCPICNGRLRQIYPENYEDSCRIVTY</sequence>
<gene>
    <name evidence="3" type="ORF">Asulf_01031</name>
</gene>
<dbReference type="eggNOG" id="arCOG01676">
    <property type="taxonomic scope" value="Archaea"/>
</dbReference>
<protein>
    <submittedName>
        <fullName evidence="3">Dinucleotide-utilizing enzymes involved in molybdopterin and thiamine biosynthesis family 2</fullName>
    </submittedName>
</protein>
<organism evidence="3 4">
    <name type="scientific">Archaeoglobus sulfaticallidus PM70-1</name>
    <dbReference type="NCBI Taxonomy" id="387631"/>
    <lineage>
        <taxon>Archaea</taxon>
        <taxon>Methanobacteriati</taxon>
        <taxon>Methanobacteriota</taxon>
        <taxon>Archaeoglobi</taxon>
        <taxon>Archaeoglobales</taxon>
        <taxon>Archaeoglobaceae</taxon>
        <taxon>Archaeoglobus</taxon>
    </lineage>
</organism>